<dbReference type="Proteomes" id="UP001330434">
    <property type="component" value="Plasmid pBealeia1"/>
</dbReference>
<gene>
    <name evidence="1" type="ORF">Bealeia1_01966</name>
</gene>
<evidence type="ECO:0000313" key="1">
    <source>
        <dbReference type="EMBL" id="WVX67747.1"/>
    </source>
</evidence>
<geneLocation type="plasmid" evidence="1 2">
    <name>pBealeia1</name>
</geneLocation>
<dbReference type="RefSeq" id="WP_331256842.1">
    <property type="nucleotide sequence ID" value="NZ_CP133271.1"/>
</dbReference>
<name>A0ABZ2C6G9_9PROT</name>
<keyword evidence="1" id="KW-0614">Plasmid</keyword>
<dbReference type="EMBL" id="CP133271">
    <property type="protein sequence ID" value="WVX67747.1"/>
    <property type="molecule type" value="Genomic_DNA"/>
</dbReference>
<sequence length="147" mass="16887">MTDLRTQHDSQQEAGLRPGLYDAYVCGWESKTDFETKAVIYCLIWETPQGRIVEKMRINDPDPQKKMKALDKTKKLARICGIQDWPVSPKMDDLYRFLGCKAAIHVKLFSPDGVKSYPYVADHQMASAFTTQSTVKIREKHNDAFPF</sequence>
<organism evidence="1 2">
    <name type="scientific">Candidatus Bealeia paramacronuclearis</name>
    <dbReference type="NCBI Taxonomy" id="1921001"/>
    <lineage>
        <taxon>Bacteria</taxon>
        <taxon>Pseudomonadati</taxon>
        <taxon>Pseudomonadota</taxon>
        <taxon>Alphaproteobacteria</taxon>
        <taxon>Holosporales</taxon>
        <taxon>Holosporaceae</taxon>
        <taxon>Candidatus Bealeia</taxon>
    </lineage>
</organism>
<keyword evidence="2" id="KW-1185">Reference proteome</keyword>
<protein>
    <submittedName>
        <fullName evidence="1">Uncharacterized protein</fullName>
    </submittedName>
</protein>
<evidence type="ECO:0000313" key="2">
    <source>
        <dbReference type="Proteomes" id="UP001330434"/>
    </source>
</evidence>
<accession>A0ABZ2C6G9</accession>
<reference evidence="1 2" key="1">
    <citation type="journal article" date="2024" name="Environ. Microbiol.">
        <title>Novel evolutionary insights on the interactions of the Holosporales (Alphaproteobacteria) with eukaryotic hosts from comparative genomics.</title>
        <authorList>
            <person name="Giovannini M."/>
            <person name="Petroni G."/>
            <person name="Castelli M."/>
        </authorList>
    </citation>
    <scope>NUCLEOTIDE SEQUENCE [LARGE SCALE GENOMIC DNA]</scope>
    <source>
        <strain evidence="1 2">US_Bl 15I1</strain>
    </source>
</reference>
<proteinExistence type="predicted"/>